<dbReference type="Proteomes" id="UP000737171">
    <property type="component" value="Unassembled WGS sequence"/>
</dbReference>
<dbReference type="NCBIfam" id="TIGR02595">
    <property type="entry name" value="PEP_CTERM"/>
    <property type="match status" value="1"/>
</dbReference>
<evidence type="ECO:0000313" key="4">
    <source>
        <dbReference type="Proteomes" id="UP000737171"/>
    </source>
</evidence>
<sequence length="168" mass="16701">MIKNTLQALALAAGFALAPVAQAALVNGSFDVIIDTAGALNGQTFSGSFSFDDATFVPGFGGDEFAPLLSFGFEFAGLQFELGDLVYGDAVRSAGAFSGLDAAGASFSFIPATGPFAASFAFDLAGVGAGNGNLSFVLQPAVVPEPASLALVALGLAGIGAARRRARG</sequence>
<gene>
    <name evidence="3" type="ORF">HLB44_20175</name>
</gene>
<dbReference type="Pfam" id="PF07589">
    <property type="entry name" value="PEP-CTERM"/>
    <property type="match status" value="1"/>
</dbReference>
<dbReference type="InterPro" id="IPR013424">
    <property type="entry name" value="Ice-binding_C"/>
</dbReference>
<evidence type="ECO:0000259" key="2">
    <source>
        <dbReference type="Pfam" id="PF07589"/>
    </source>
</evidence>
<name>A0ABX2EKZ0_9BURK</name>
<accession>A0ABX2EKZ0</accession>
<keyword evidence="4" id="KW-1185">Reference proteome</keyword>
<feature type="signal peptide" evidence="1">
    <location>
        <begin position="1"/>
        <end position="23"/>
    </location>
</feature>
<evidence type="ECO:0000313" key="3">
    <source>
        <dbReference type="EMBL" id="NRF69319.1"/>
    </source>
</evidence>
<proteinExistence type="predicted"/>
<organism evidence="3 4">
    <name type="scientific">Pseudaquabacterium terrae</name>
    <dbReference type="NCBI Taxonomy" id="2732868"/>
    <lineage>
        <taxon>Bacteria</taxon>
        <taxon>Pseudomonadati</taxon>
        <taxon>Pseudomonadota</taxon>
        <taxon>Betaproteobacteria</taxon>
        <taxon>Burkholderiales</taxon>
        <taxon>Sphaerotilaceae</taxon>
        <taxon>Pseudaquabacterium</taxon>
    </lineage>
</organism>
<evidence type="ECO:0000256" key="1">
    <source>
        <dbReference type="SAM" id="SignalP"/>
    </source>
</evidence>
<feature type="chain" id="PRO_5045264450" evidence="1">
    <location>
        <begin position="24"/>
        <end position="168"/>
    </location>
</feature>
<protein>
    <submittedName>
        <fullName evidence="3">PEP-CTERM sorting domain-containing protein</fullName>
    </submittedName>
</protein>
<comment type="caution">
    <text evidence="3">The sequence shown here is derived from an EMBL/GenBank/DDBJ whole genome shotgun (WGS) entry which is preliminary data.</text>
</comment>
<feature type="domain" description="Ice-binding protein C-terminal" evidence="2">
    <location>
        <begin position="143"/>
        <end position="165"/>
    </location>
</feature>
<dbReference type="EMBL" id="JABRWJ010000006">
    <property type="protein sequence ID" value="NRF69319.1"/>
    <property type="molecule type" value="Genomic_DNA"/>
</dbReference>
<keyword evidence="1" id="KW-0732">Signal</keyword>
<dbReference type="RefSeq" id="WP_173125964.1">
    <property type="nucleotide sequence ID" value="NZ_JABRWJ010000006.1"/>
</dbReference>
<reference evidence="3 4" key="1">
    <citation type="submission" date="2020-05" db="EMBL/GenBank/DDBJ databases">
        <title>Aquincola sp. isolate from soil.</title>
        <authorList>
            <person name="Han J."/>
            <person name="Kim D.-U."/>
        </authorList>
    </citation>
    <scope>NUCLEOTIDE SEQUENCE [LARGE SCALE GENOMIC DNA]</scope>
    <source>
        <strain evidence="3 4">S2</strain>
    </source>
</reference>